<evidence type="ECO:0000313" key="7">
    <source>
        <dbReference type="EMBL" id="RAI04391.1"/>
    </source>
</evidence>
<reference evidence="7 8" key="1">
    <citation type="submission" date="2018-05" db="EMBL/GenBank/DDBJ databases">
        <title>Acuticoccus sediminis sp. nov., isolated from deep-sea sediment of Indian Ocean.</title>
        <authorList>
            <person name="Liu X."/>
            <person name="Lai Q."/>
            <person name="Du Y."/>
            <person name="Sun F."/>
            <person name="Zhang X."/>
            <person name="Wang S."/>
            <person name="Shao Z."/>
        </authorList>
    </citation>
    <scope>NUCLEOTIDE SEQUENCE [LARGE SCALE GENOMIC DNA]</scope>
    <source>
        <strain evidence="7 8">PTG4-2</strain>
    </source>
</reference>
<proteinExistence type="predicted"/>
<organism evidence="7 8">
    <name type="scientific">Acuticoccus sediminis</name>
    <dbReference type="NCBI Taxonomy" id="2184697"/>
    <lineage>
        <taxon>Bacteria</taxon>
        <taxon>Pseudomonadati</taxon>
        <taxon>Pseudomonadota</taxon>
        <taxon>Alphaproteobacteria</taxon>
        <taxon>Hyphomicrobiales</taxon>
        <taxon>Amorphaceae</taxon>
        <taxon>Acuticoccus</taxon>
    </lineage>
</organism>
<keyword evidence="2 4" id="KW-0472">Membrane</keyword>
<keyword evidence="3" id="KW-0998">Cell outer membrane</keyword>
<dbReference type="InterPro" id="IPR006665">
    <property type="entry name" value="OmpA-like"/>
</dbReference>
<evidence type="ECO:0000256" key="5">
    <source>
        <dbReference type="SAM" id="SignalP"/>
    </source>
</evidence>
<evidence type="ECO:0000256" key="3">
    <source>
        <dbReference type="ARBA" id="ARBA00023237"/>
    </source>
</evidence>
<dbReference type="AlphaFoldDB" id="A0A8B2NZY8"/>
<dbReference type="SUPFAM" id="SSF103088">
    <property type="entry name" value="OmpA-like"/>
    <property type="match status" value="1"/>
</dbReference>
<dbReference type="Pfam" id="PF00691">
    <property type="entry name" value="OmpA"/>
    <property type="match status" value="1"/>
</dbReference>
<dbReference type="InterPro" id="IPR050330">
    <property type="entry name" value="Bact_OuterMem_StrucFunc"/>
</dbReference>
<evidence type="ECO:0000259" key="6">
    <source>
        <dbReference type="PROSITE" id="PS51123"/>
    </source>
</evidence>
<protein>
    <recommendedName>
        <fullName evidence="6">OmpA-like domain-containing protein</fullName>
    </recommendedName>
</protein>
<sequence>MTQSHRTLHRRLTHAFAVAAMTSLLAGPATAGGQDETSRIVPPEEIIAALSPKPTASTKTRGIKITGELPRTLPADHGLPSISLTISFEYDSHRLTNDGMLALRALGQALGDPRLKTMTFHIAGHTDSRGTDEYNQALSVRRADTVVEHLHAFYGIESERMISIGYGATRLADPSDPEGAANRRVEIVNLQPLS</sequence>
<evidence type="ECO:0000256" key="2">
    <source>
        <dbReference type="ARBA" id="ARBA00023136"/>
    </source>
</evidence>
<dbReference type="PRINTS" id="PR01021">
    <property type="entry name" value="OMPADOMAIN"/>
</dbReference>
<dbReference type="PANTHER" id="PTHR30329:SF21">
    <property type="entry name" value="LIPOPROTEIN YIAD-RELATED"/>
    <property type="match status" value="1"/>
</dbReference>
<dbReference type="PROSITE" id="PS51123">
    <property type="entry name" value="OMPA_2"/>
    <property type="match status" value="1"/>
</dbReference>
<keyword evidence="8" id="KW-1185">Reference proteome</keyword>
<keyword evidence="5" id="KW-0732">Signal</keyword>
<comment type="subcellular location">
    <subcellularLocation>
        <location evidence="1">Cell outer membrane</location>
    </subcellularLocation>
</comment>
<feature type="domain" description="OmpA-like" evidence="6">
    <location>
        <begin position="75"/>
        <end position="193"/>
    </location>
</feature>
<dbReference type="PANTHER" id="PTHR30329">
    <property type="entry name" value="STATOR ELEMENT OF FLAGELLAR MOTOR COMPLEX"/>
    <property type="match status" value="1"/>
</dbReference>
<dbReference type="InterPro" id="IPR006664">
    <property type="entry name" value="OMP_bac"/>
</dbReference>
<dbReference type="EMBL" id="QHHQ01000001">
    <property type="protein sequence ID" value="RAI04391.1"/>
    <property type="molecule type" value="Genomic_DNA"/>
</dbReference>
<name>A0A8B2NZY8_9HYPH</name>
<comment type="caution">
    <text evidence="7">The sequence shown here is derived from an EMBL/GenBank/DDBJ whole genome shotgun (WGS) entry which is preliminary data.</text>
</comment>
<dbReference type="InterPro" id="IPR036737">
    <property type="entry name" value="OmpA-like_sf"/>
</dbReference>
<feature type="chain" id="PRO_5032952196" description="OmpA-like domain-containing protein" evidence="5">
    <location>
        <begin position="32"/>
        <end position="194"/>
    </location>
</feature>
<dbReference type="GO" id="GO:0009279">
    <property type="term" value="C:cell outer membrane"/>
    <property type="evidence" value="ECO:0007669"/>
    <property type="project" value="UniProtKB-SubCell"/>
</dbReference>
<feature type="signal peptide" evidence="5">
    <location>
        <begin position="1"/>
        <end position="31"/>
    </location>
</feature>
<evidence type="ECO:0000256" key="1">
    <source>
        <dbReference type="ARBA" id="ARBA00004442"/>
    </source>
</evidence>
<dbReference type="Proteomes" id="UP000249590">
    <property type="component" value="Unassembled WGS sequence"/>
</dbReference>
<evidence type="ECO:0000313" key="8">
    <source>
        <dbReference type="Proteomes" id="UP000249590"/>
    </source>
</evidence>
<gene>
    <name evidence="7" type="ORF">DLJ53_08110</name>
</gene>
<accession>A0A8B2NZY8</accession>
<evidence type="ECO:0000256" key="4">
    <source>
        <dbReference type="PROSITE-ProRule" id="PRU00473"/>
    </source>
</evidence>
<dbReference type="CDD" id="cd07185">
    <property type="entry name" value="OmpA_C-like"/>
    <property type="match status" value="1"/>
</dbReference>
<dbReference type="Gene3D" id="3.30.1330.60">
    <property type="entry name" value="OmpA-like domain"/>
    <property type="match status" value="1"/>
</dbReference>